<dbReference type="GO" id="GO:0004300">
    <property type="term" value="F:enoyl-CoA hydratase activity"/>
    <property type="evidence" value="ECO:0007669"/>
    <property type="project" value="UniProtKB-EC"/>
</dbReference>
<evidence type="ECO:0000256" key="2">
    <source>
        <dbReference type="ARBA" id="ARBA00023140"/>
    </source>
</evidence>
<dbReference type="InterPro" id="IPR051053">
    <property type="entry name" value="ECH/Chromodomain_protein"/>
</dbReference>
<dbReference type="KEGG" id="fes:HER31_13255"/>
<dbReference type="AlphaFoldDB" id="A0A6H1UGM3"/>
<dbReference type="Gene3D" id="3.90.226.10">
    <property type="entry name" value="2-enoyl-CoA Hydratase, Chain A, domain 1"/>
    <property type="match status" value="1"/>
</dbReference>
<keyword evidence="2" id="KW-0576">Peroxisome</keyword>
<dbReference type="RefSeq" id="WP_168661094.1">
    <property type="nucleotide sequence ID" value="NZ_CP051180.1"/>
</dbReference>
<dbReference type="EC" id="4.2.1.17" evidence="4"/>
<keyword evidence="3" id="KW-0413">Isomerase</keyword>
<keyword evidence="4" id="KW-0456">Lyase</keyword>
<organism evidence="4 5">
    <name type="scientific">Ferrimonas lipolytica</name>
    <dbReference type="NCBI Taxonomy" id="2724191"/>
    <lineage>
        <taxon>Bacteria</taxon>
        <taxon>Pseudomonadati</taxon>
        <taxon>Pseudomonadota</taxon>
        <taxon>Gammaproteobacteria</taxon>
        <taxon>Alteromonadales</taxon>
        <taxon>Ferrimonadaceae</taxon>
        <taxon>Ferrimonas</taxon>
    </lineage>
</organism>
<evidence type="ECO:0000313" key="4">
    <source>
        <dbReference type="EMBL" id="QIZ77779.1"/>
    </source>
</evidence>
<dbReference type="PANTHER" id="PTHR43684">
    <property type="match status" value="1"/>
</dbReference>
<dbReference type="SUPFAM" id="SSF52096">
    <property type="entry name" value="ClpP/crotonase"/>
    <property type="match status" value="1"/>
</dbReference>
<evidence type="ECO:0000256" key="3">
    <source>
        <dbReference type="ARBA" id="ARBA00023235"/>
    </source>
</evidence>
<proteinExistence type="predicted"/>
<dbReference type="Pfam" id="PF00378">
    <property type="entry name" value="ECH_1"/>
    <property type="match status" value="1"/>
</dbReference>
<keyword evidence="5" id="KW-1185">Reference proteome</keyword>
<dbReference type="InterPro" id="IPR029045">
    <property type="entry name" value="ClpP/crotonase-like_dom_sf"/>
</dbReference>
<name>A0A6H1UGM3_9GAMM</name>
<accession>A0A6H1UGM3</accession>
<sequence>MESVICRRDEHVMVLTLNRQDKLNALTQEMYARLCKGLLDAEEDEQIRAVLIQGSDNCFCAGNDLDDFLETEVAENNRPVHQFIRLLPTLNKPLVAAVSGAAVGIGTTMLLHCDLVYCSDKTRFSLPFVNIGLVPEAASSLLLPLRIGRAQAAELLLLGKAFDGDKAYQLGLVNKVLPRDEVLPFALAQAQALAAQPPKALQATKALLKANRPSVDAAMNAEDVAFSAALIGDEAKPLLAAIRNR</sequence>
<reference evidence="4 5" key="1">
    <citation type="submission" date="2020-04" db="EMBL/GenBank/DDBJ databases">
        <title>Ferrimonas sp. S7 isolated from sea water.</title>
        <authorList>
            <person name="Bae S.S."/>
            <person name="Baek K."/>
        </authorList>
    </citation>
    <scope>NUCLEOTIDE SEQUENCE [LARGE SCALE GENOMIC DNA]</scope>
    <source>
        <strain evidence="4 5">S7</strain>
    </source>
</reference>
<dbReference type="PANTHER" id="PTHR43684:SF1">
    <property type="entry name" value="ENOYL-COA DELTA ISOMERASE 2"/>
    <property type="match status" value="1"/>
</dbReference>
<protein>
    <submittedName>
        <fullName evidence="4">Enoyl-CoA hydratase</fullName>
        <ecNumber evidence="4">4.2.1.17</ecNumber>
    </submittedName>
</protein>
<dbReference type="GO" id="GO:0004165">
    <property type="term" value="F:delta(3)-delta(2)-enoyl-CoA isomerase activity"/>
    <property type="evidence" value="ECO:0007669"/>
    <property type="project" value="UniProtKB-ARBA"/>
</dbReference>
<dbReference type="Proteomes" id="UP000501602">
    <property type="component" value="Chromosome"/>
</dbReference>
<dbReference type="EMBL" id="CP051180">
    <property type="protein sequence ID" value="QIZ77779.1"/>
    <property type="molecule type" value="Genomic_DNA"/>
</dbReference>
<dbReference type="InterPro" id="IPR001753">
    <property type="entry name" value="Enoyl-CoA_hydra/iso"/>
</dbReference>
<evidence type="ECO:0000256" key="1">
    <source>
        <dbReference type="ARBA" id="ARBA00004275"/>
    </source>
</evidence>
<dbReference type="CDD" id="cd06558">
    <property type="entry name" value="crotonase-like"/>
    <property type="match status" value="1"/>
</dbReference>
<evidence type="ECO:0000313" key="5">
    <source>
        <dbReference type="Proteomes" id="UP000501602"/>
    </source>
</evidence>
<comment type="subcellular location">
    <subcellularLocation>
        <location evidence="1">Peroxisome</location>
    </subcellularLocation>
</comment>
<gene>
    <name evidence="4" type="ORF">HER31_13255</name>
</gene>